<evidence type="ECO:0000259" key="3">
    <source>
        <dbReference type="Pfam" id="PF16564"/>
    </source>
</evidence>
<feature type="compositionally biased region" description="Polar residues" evidence="1">
    <location>
        <begin position="1"/>
        <end position="12"/>
    </location>
</feature>
<evidence type="ECO:0000259" key="2">
    <source>
        <dbReference type="Pfam" id="PF14048"/>
    </source>
</evidence>
<feature type="region of interest" description="Disordered" evidence="1">
    <location>
        <begin position="1"/>
        <end position="20"/>
    </location>
</feature>
<sequence length="187" mass="20616">MPQTLQSKQRVQVTKAKRRPGVSSALPIRLTSCIFQKPVTGITSHPGSDVRCRQWEEKLQKPQQVCAYRRLQGFQACTSEGELLSPFDFESAFNIIVPGIPGEPLGQAGAGVLHTCSEPTVGPSSDWAEGVLESGLGLSQPLCRQQVTPGDIQRQIWKVRKARKRLAEALRADRLAREAERARCQGE</sequence>
<evidence type="ECO:0000313" key="5">
    <source>
        <dbReference type="RefSeq" id="XP_008584643.1"/>
    </source>
</evidence>
<dbReference type="Proteomes" id="UP000694923">
    <property type="component" value="Unplaced"/>
</dbReference>
<dbReference type="InterPro" id="IPR032343">
    <property type="entry name" value="MBD2/MBD3_p55-bd"/>
</dbReference>
<feature type="domain" description="Methyl-CpG binding protein 2/3 C-terminal" evidence="2">
    <location>
        <begin position="80"/>
        <end position="170"/>
    </location>
</feature>
<dbReference type="InterPro" id="IPR025884">
    <property type="entry name" value="MeCpG-bd_2/3_C_dom"/>
</dbReference>
<proteinExistence type="predicted"/>
<accession>A0ABM0RVK2</accession>
<dbReference type="RefSeq" id="XP_008584643.1">
    <property type="nucleotide sequence ID" value="XM_008586421.1"/>
</dbReference>
<organism evidence="4 5">
    <name type="scientific">Galeopterus variegatus</name>
    <name type="common">Malayan flying lemur</name>
    <name type="synonym">Cynocephalus variegatus</name>
    <dbReference type="NCBI Taxonomy" id="482537"/>
    <lineage>
        <taxon>Eukaryota</taxon>
        <taxon>Metazoa</taxon>
        <taxon>Chordata</taxon>
        <taxon>Craniata</taxon>
        <taxon>Vertebrata</taxon>
        <taxon>Euteleostomi</taxon>
        <taxon>Mammalia</taxon>
        <taxon>Eutheria</taxon>
        <taxon>Euarchontoglires</taxon>
        <taxon>Dermoptera</taxon>
        <taxon>Cynocephalidae</taxon>
        <taxon>Galeopterus</taxon>
    </lineage>
</organism>
<keyword evidence="4" id="KW-1185">Reference proteome</keyword>
<feature type="domain" description="Methyl-CpG-binding" evidence="3">
    <location>
        <begin position="6"/>
        <end position="76"/>
    </location>
</feature>
<dbReference type="Pfam" id="PF14048">
    <property type="entry name" value="MBD_C"/>
    <property type="match status" value="1"/>
</dbReference>
<reference evidence="5" key="1">
    <citation type="submission" date="2025-08" db="UniProtKB">
        <authorList>
            <consortium name="RefSeq"/>
        </authorList>
    </citation>
    <scope>IDENTIFICATION</scope>
</reference>
<protein>
    <submittedName>
        <fullName evidence="5">Methyl-CpG-binding domain protein 3-like 3</fullName>
    </submittedName>
</protein>
<name>A0ABM0RVK2_GALVR</name>
<evidence type="ECO:0000313" key="4">
    <source>
        <dbReference type="Proteomes" id="UP000694923"/>
    </source>
</evidence>
<evidence type="ECO:0000256" key="1">
    <source>
        <dbReference type="SAM" id="MobiDB-lite"/>
    </source>
</evidence>
<dbReference type="GeneID" id="103602018"/>
<gene>
    <name evidence="5" type="primary">LOC103602018</name>
</gene>
<dbReference type="Pfam" id="PF16564">
    <property type="entry name" value="MBDa"/>
    <property type="match status" value="1"/>
</dbReference>